<dbReference type="AlphaFoldDB" id="A0A7I8K031"/>
<gene>
    <name evidence="1" type="ORF">SI8410_01000943</name>
</gene>
<accession>A0A7I8K031</accession>
<evidence type="ECO:0000313" key="2">
    <source>
        <dbReference type="Proteomes" id="UP000663760"/>
    </source>
</evidence>
<name>A0A7I8K031_SPIIN</name>
<reference evidence="1" key="1">
    <citation type="submission" date="2020-02" db="EMBL/GenBank/DDBJ databases">
        <authorList>
            <person name="Scholz U."/>
            <person name="Mascher M."/>
            <person name="Fiebig A."/>
        </authorList>
    </citation>
    <scope>NUCLEOTIDE SEQUENCE</scope>
</reference>
<evidence type="ECO:0000313" key="1">
    <source>
        <dbReference type="EMBL" id="CAA7388785.1"/>
    </source>
</evidence>
<sequence>MFMASNWMEVGRVLGSFILKSTQQEEALHRIWYALRRLTMLYSMPLSVLVTRALACGSSPTALPTHLGARLIRSKPSILGHLKMRLREGLERHPHGTGPSIKRKGNQGLINYILMPKIIVEKRLSGVHQDHHGSSITRPRTDAQRGLLLWRRDYLEPIKIVSDQAPLCLGLMHNKSYLSAIEKNRRKLVQKSKIKP</sequence>
<keyword evidence="2" id="KW-1185">Reference proteome</keyword>
<organism evidence="1 2">
    <name type="scientific">Spirodela intermedia</name>
    <name type="common">Intermediate duckweed</name>
    <dbReference type="NCBI Taxonomy" id="51605"/>
    <lineage>
        <taxon>Eukaryota</taxon>
        <taxon>Viridiplantae</taxon>
        <taxon>Streptophyta</taxon>
        <taxon>Embryophyta</taxon>
        <taxon>Tracheophyta</taxon>
        <taxon>Spermatophyta</taxon>
        <taxon>Magnoliopsida</taxon>
        <taxon>Liliopsida</taxon>
        <taxon>Araceae</taxon>
        <taxon>Lemnoideae</taxon>
        <taxon>Spirodela</taxon>
    </lineage>
</organism>
<dbReference type="Proteomes" id="UP000663760">
    <property type="component" value="Chromosome 1"/>
</dbReference>
<protein>
    <submittedName>
        <fullName evidence="1">Uncharacterized protein</fullName>
    </submittedName>
</protein>
<proteinExistence type="predicted"/>
<dbReference type="EMBL" id="LR746264">
    <property type="protein sequence ID" value="CAA7388785.1"/>
    <property type="molecule type" value="Genomic_DNA"/>
</dbReference>